<evidence type="ECO:0000313" key="1">
    <source>
        <dbReference type="EMBL" id="KAK5091663.1"/>
    </source>
</evidence>
<name>A0AAN7T702_9EURO</name>
<evidence type="ECO:0000313" key="2">
    <source>
        <dbReference type="Proteomes" id="UP001309876"/>
    </source>
</evidence>
<gene>
    <name evidence="1" type="ORF">LTR05_001848</name>
</gene>
<accession>A0AAN7T702</accession>
<dbReference type="EMBL" id="JAVRRJ010000001">
    <property type="protein sequence ID" value="KAK5091663.1"/>
    <property type="molecule type" value="Genomic_DNA"/>
</dbReference>
<dbReference type="AlphaFoldDB" id="A0AAN7T702"/>
<comment type="caution">
    <text evidence="1">The sequence shown here is derived from an EMBL/GenBank/DDBJ whole genome shotgun (WGS) entry which is preliminary data.</text>
</comment>
<proteinExistence type="predicted"/>
<organism evidence="1 2">
    <name type="scientific">Lithohypha guttulata</name>
    <dbReference type="NCBI Taxonomy" id="1690604"/>
    <lineage>
        <taxon>Eukaryota</taxon>
        <taxon>Fungi</taxon>
        <taxon>Dikarya</taxon>
        <taxon>Ascomycota</taxon>
        <taxon>Pezizomycotina</taxon>
        <taxon>Eurotiomycetes</taxon>
        <taxon>Chaetothyriomycetidae</taxon>
        <taxon>Chaetothyriales</taxon>
        <taxon>Trichomeriaceae</taxon>
        <taxon>Lithohypha</taxon>
    </lineage>
</organism>
<dbReference type="Proteomes" id="UP001309876">
    <property type="component" value="Unassembled WGS sequence"/>
</dbReference>
<sequence length="297" mass="33395">MYGLAVKQQSVDEVFEKLSREDDGDTMKLYLWSGIHLLRYFCSLLSKDSVQNCALTVTTARLLRTDIAMALRLTMLRTTEFLQEVEGSFAKFEMPILTGQVTDEHEDKLRAVSIVIGDVNQVIRMRALEAAILCEDVVHDFADIFASEDSRIDLMMRMKFHMVTFRHTILGVFGIPLAATNPATQLGYLNGLQCCLLICWDLAARLQDSGGVEEHRGEVVVSRQLLENRELLIWLEILESAETGDDCTVFQNLACWKCAGESLRDLAQRVQKGCAQEELEGGKGGVSQACRHILRYP</sequence>
<protein>
    <submittedName>
        <fullName evidence="1">Uncharacterized protein</fullName>
    </submittedName>
</protein>
<keyword evidence="2" id="KW-1185">Reference proteome</keyword>
<reference evidence="1 2" key="1">
    <citation type="submission" date="2023-08" db="EMBL/GenBank/DDBJ databases">
        <title>Black Yeasts Isolated from many extreme environments.</title>
        <authorList>
            <person name="Coleine C."/>
            <person name="Stajich J.E."/>
            <person name="Selbmann L."/>
        </authorList>
    </citation>
    <scope>NUCLEOTIDE SEQUENCE [LARGE SCALE GENOMIC DNA]</scope>
    <source>
        <strain evidence="1 2">CCFEE 5910</strain>
    </source>
</reference>